<organism evidence="2 3">
    <name type="scientific">Symmachiella macrocystis</name>
    <dbReference type="NCBI Taxonomy" id="2527985"/>
    <lineage>
        <taxon>Bacteria</taxon>
        <taxon>Pseudomonadati</taxon>
        <taxon>Planctomycetota</taxon>
        <taxon>Planctomycetia</taxon>
        <taxon>Planctomycetales</taxon>
        <taxon>Planctomycetaceae</taxon>
        <taxon>Symmachiella</taxon>
    </lineage>
</organism>
<dbReference type="OrthoDB" id="265313at2"/>
<dbReference type="GO" id="GO:0016740">
    <property type="term" value="F:transferase activity"/>
    <property type="evidence" value="ECO:0007669"/>
    <property type="project" value="UniProtKB-KW"/>
</dbReference>
<dbReference type="Proteomes" id="UP000320735">
    <property type="component" value="Unassembled WGS sequence"/>
</dbReference>
<keyword evidence="1" id="KW-0732">Signal</keyword>
<keyword evidence="3" id="KW-1185">Reference proteome</keyword>
<evidence type="ECO:0000313" key="3">
    <source>
        <dbReference type="Proteomes" id="UP000320735"/>
    </source>
</evidence>
<proteinExistence type="predicted"/>
<dbReference type="InterPro" id="IPR008930">
    <property type="entry name" value="Terpenoid_cyclase/PrenylTrfase"/>
</dbReference>
<accession>A0A5C6BTE7</accession>
<keyword evidence="2" id="KW-0808">Transferase</keyword>
<feature type="signal peptide" evidence="1">
    <location>
        <begin position="1"/>
        <end position="28"/>
    </location>
</feature>
<dbReference type="AlphaFoldDB" id="A0A5C6BTE7"/>
<dbReference type="RefSeq" id="WP_146372024.1">
    <property type="nucleotide sequence ID" value="NZ_SJPP01000001.1"/>
</dbReference>
<protein>
    <submittedName>
        <fullName evidence="2">Prenyltransferase and squalene oxidase repeat protein</fullName>
    </submittedName>
</protein>
<evidence type="ECO:0000256" key="1">
    <source>
        <dbReference type="SAM" id="SignalP"/>
    </source>
</evidence>
<feature type="chain" id="PRO_5022925338" evidence="1">
    <location>
        <begin position="29"/>
        <end position="387"/>
    </location>
</feature>
<dbReference type="EMBL" id="SJPP01000001">
    <property type="protein sequence ID" value="TWU14751.1"/>
    <property type="molecule type" value="Genomic_DNA"/>
</dbReference>
<name>A0A5C6BTE7_9PLAN</name>
<dbReference type="SUPFAM" id="SSF48239">
    <property type="entry name" value="Terpenoid cyclases/Protein prenyltransferases"/>
    <property type="match status" value="1"/>
</dbReference>
<gene>
    <name evidence="2" type="ORF">CA54_36200</name>
</gene>
<reference evidence="2 3" key="1">
    <citation type="submission" date="2019-02" db="EMBL/GenBank/DDBJ databases">
        <title>Deep-cultivation of Planctomycetes and their phenomic and genomic characterization uncovers novel biology.</title>
        <authorList>
            <person name="Wiegand S."/>
            <person name="Jogler M."/>
            <person name="Boedeker C."/>
            <person name="Pinto D."/>
            <person name="Vollmers J."/>
            <person name="Rivas-Marin E."/>
            <person name="Kohn T."/>
            <person name="Peeters S.H."/>
            <person name="Heuer A."/>
            <person name="Rast P."/>
            <person name="Oberbeckmann S."/>
            <person name="Bunk B."/>
            <person name="Jeske O."/>
            <person name="Meyerdierks A."/>
            <person name="Storesund J.E."/>
            <person name="Kallscheuer N."/>
            <person name="Luecker S."/>
            <person name="Lage O.M."/>
            <person name="Pohl T."/>
            <person name="Merkel B.J."/>
            <person name="Hornburger P."/>
            <person name="Mueller R.-W."/>
            <person name="Bruemmer F."/>
            <person name="Labrenz M."/>
            <person name="Spormann A.M."/>
            <person name="Op Den Camp H."/>
            <person name="Overmann J."/>
            <person name="Amann R."/>
            <person name="Jetten M.S.M."/>
            <person name="Mascher T."/>
            <person name="Medema M.H."/>
            <person name="Devos D.P."/>
            <person name="Kaster A.-K."/>
            <person name="Ovreas L."/>
            <person name="Rohde M."/>
            <person name="Galperin M.Y."/>
            <person name="Jogler C."/>
        </authorList>
    </citation>
    <scope>NUCLEOTIDE SEQUENCE [LARGE SCALE GENOMIC DNA]</scope>
    <source>
        <strain evidence="2 3">CA54</strain>
    </source>
</reference>
<comment type="caution">
    <text evidence="2">The sequence shown here is derived from an EMBL/GenBank/DDBJ whole genome shotgun (WGS) entry which is preliminary data.</text>
</comment>
<evidence type="ECO:0000313" key="2">
    <source>
        <dbReference type="EMBL" id="TWU14751.1"/>
    </source>
</evidence>
<sequence precursor="true">MKRSHTRRPVQYGLVLSLILAAAQPAGAEEPATPLTPTAPSSPRDVLSAAQWRNVDRSIHRGLDYLAAHQREDGSFEAPPTGQPGVTALCVLAFLSRGHLPGEGPHGERINRAIDFVLTCQREDGMLSFIEPEPHHVHDGASHAGNYNHAIAGLMLGEVYGMTNPQLRERTKTAIPAGLQFLRRVQEKAKTSPLDHGGWRYIRPRQGIDADLSATSWQLMYMRSARNAEFHVPKEWIEEAMAYIRRCFNNNRRTFSYTPHRSFNLITPGIVGGGIVSLSLGGEHNTEIAQLAGNNVLRYSFARYNTASFPYHYGAYYCSQAMYQLGGEYWTKFYPQLSKHLLANQRADGSWERENFNNGDYFGRSYTTSLSVLALTPAYQLLPIYQR</sequence>
<dbReference type="CDD" id="cd00688">
    <property type="entry name" value="ISOPREN_C2_like"/>
    <property type="match status" value="1"/>
</dbReference>
<dbReference type="Gene3D" id="1.50.10.20">
    <property type="match status" value="1"/>
</dbReference>